<evidence type="ECO:0000256" key="2">
    <source>
        <dbReference type="ARBA" id="ARBA00021980"/>
    </source>
</evidence>
<protein>
    <recommendedName>
        <fullName evidence="2">Uridine phosphorylase</fullName>
        <ecNumber evidence="1">2.4.2.3</ecNumber>
    </recommendedName>
</protein>
<dbReference type="EMBL" id="BSUJ01000001">
    <property type="protein sequence ID" value="GMA20414.1"/>
    <property type="molecule type" value="Genomic_DNA"/>
</dbReference>
<sequence length="285" mass="30480">MPEMADPADPSASPGASLPAFEDDLAEPGILDPVALYPPGDVPDTAVICFFPETVERIGHAPGSSVSLPFDGFLGSRNLYEREHRGRRVAFFYPSVGAPRAAMYLEEAIARGCRHFIAVGSAGVLVPELVMGHPFVVTSAVRDEGTSAHYLPPGAVVEAPPEGVTALVETLTEAGVAFEQGRTWTTDAIYRETRSRVQRRIAQGCAVVEMEAAAFFAVAAYRGVSLGQMLFSADSLAGDAWDHRSWHRAQDAHEAVFWLAMDAAVRLAEQGSAGKPYVPARVGEL</sequence>
<dbReference type="Gene3D" id="3.40.50.1580">
    <property type="entry name" value="Nucleoside phosphorylase domain"/>
    <property type="match status" value="1"/>
</dbReference>
<dbReference type="SUPFAM" id="SSF53167">
    <property type="entry name" value="Purine and uridine phosphorylases"/>
    <property type="match status" value="1"/>
</dbReference>
<comment type="catalytic activity">
    <reaction evidence="3">
        <text>uridine + phosphate = alpha-D-ribose 1-phosphate + uracil</text>
        <dbReference type="Rhea" id="RHEA:24388"/>
        <dbReference type="ChEBI" id="CHEBI:16704"/>
        <dbReference type="ChEBI" id="CHEBI:17568"/>
        <dbReference type="ChEBI" id="CHEBI:43474"/>
        <dbReference type="ChEBI" id="CHEBI:57720"/>
        <dbReference type="EC" id="2.4.2.3"/>
    </reaction>
</comment>
<gene>
    <name evidence="5" type="ORF">GCM10025862_24350</name>
</gene>
<evidence type="ECO:0000313" key="5">
    <source>
        <dbReference type="EMBL" id="GMA20414.1"/>
    </source>
</evidence>
<evidence type="ECO:0000256" key="1">
    <source>
        <dbReference type="ARBA" id="ARBA00011888"/>
    </source>
</evidence>
<evidence type="ECO:0000256" key="3">
    <source>
        <dbReference type="ARBA" id="ARBA00048447"/>
    </source>
</evidence>
<accession>A0ABQ6HRT0</accession>
<dbReference type="PANTHER" id="PTHR43691">
    <property type="entry name" value="URIDINE PHOSPHORYLASE"/>
    <property type="match status" value="1"/>
</dbReference>
<evidence type="ECO:0000259" key="4">
    <source>
        <dbReference type="Pfam" id="PF01048"/>
    </source>
</evidence>
<comment type="caution">
    <text evidence="5">The sequence shown here is derived from an EMBL/GenBank/DDBJ whole genome shotgun (WGS) entry which is preliminary data.</text>
</comment>
<dbReference type="PANTHER" id="PTHR43691:SF11">
    <property type="entry name" value="FI09636P-RELATED"/>
    <property type="match status" value="1"/>
</dbReference>
<feature type="domain" description="Nucleoside phosphorylase" evidence="4">
    <location>
        <begin position="46"/>
        <end position="244"/>
    </location>
</feature>
<dbReference type="Proteomes" id="UP001157109">
    <property type="component" value="Unassembled WGS sequence"/>
</dbReference>
<dbReference type="InterPro" id="IPR000845">
    <property type="entry name" value="Nucleoside_phosphorylase_d"/>
</dbReference>
<keyword evidence="6" id="KW-1185">Reference proteome</keyword>
<dbReference type="InterPro" id="IPR035994">
    <property type="entry name" value="Nucleoside_phosphorylase_sf"/>
</dbReference>
<evidence type="ECO:0000313" key="6">
    <source>
        <dbReference type="Proteomes" id="UP001157109"/>
    </source>
</evidence>
<organism evidence="5 6">
    <name type="scientific">Arsenicicoccus piscis</name>
    <dbReference type="NCBI Taxonomy" id="673954"/>
    <lineage>
        <taxon>Bacteria</taxon>
        <taxon>Bacillati</taxon>
        <taxon>Actinomycetota</taxon>
        <taxon>Actinomycetes</taxon>
        <taxon>Micrococcales</taxon>
        <taxon>Intrasporangiaceae</taxon>
        <taxon>Arsenicicoccus</taxon>
    </lineage>
</organism>
<dbReference type="CDD" id="cd09007">
    <property type="entry name" value="NP-I_spr0068"/>
    <property type="match status" value="1"/>
</dbReference>
<reference evidence="6" key="1">
    <citation type="journal article" date="2019" name="Int. J. Syst. Evol. Microbiol.">
        <title>The Global Catalogue of Microorganisms (GCM) 10K type strain sequencing project: providing services to taxonomists for standard genome sequencing and annotation.</title>
        <authorList>
            <consortium name="The Broad Institute Genomics Platform"/>
            <consortium name="The Broad Institute Genome Sequencing Center for Infectious Disease"/>
            <person name="Wu L."/>
            <person name="Ma J."/>
        </authorList>
    </citation>
    <scope>NUCLEOTIDE SEQUENCE [LARGE SCALE GENOMIC DNA]</scope>
    <source>
        <strain evidence="6">NBRC 105830</strain>
    </source>
</reference>
<dbReference type="EC" id="2.4.2.3" evidence="1"/>
<name>A0ABQ6HRT0_9MICO</name>
<proteinExistence type="predicted"/>
<dbReference type="RefSeq" id="WP_241446448.1">
    <property type="nucleotide sequence ID" value="NZ_BSUJ01000001.1"/>
</dbReference>
<dbReference type="Pfam" id="PF01048">
    <property type="entry name" value="PNP_UDP_1"/>
    <property type="match status" value="1"/>
</dbReference>